<dbReference type="Pfam" id="PF05645">
    <property type="entry name" value="RNA_pol_Rpc82"/>
    <property type="match status" value="1"/>
</dbReference>
<dbReference type="GO" id="GO:0006351">
    <property type="term" value="P:DNA-templated transcription"/>
    <property type="evidence" value="ECO:0007669"/>
    <property type="project" value="InterPro"/>
</dbReference>
<feature type="domain" description="RNA polymerase III Rpc82 C -terminal" evidence="7">
    <location>
        <begin position="165"/>
        <end position="319"/>
    </location>
</feature>
<keyword evidence="5 6" id="KW-0539">Nucleus</keyword>
<dbReference type="InterPro" id="IPR055207">
    <property type="entry name" value="POLR3C_WHD"/>
</dbReference>
<evidence type="ECO:0000256" key="4">
    <source>
        <dbReference type="ARBA" id="ARBA00023163"/>
    </source>
</evidence>
<dbReference type="Gene3D" id="6.10.140.1450">
    <property type="match status" value="1"/>
</dbReference>
<evidence type="ECO:0000256" key="1">
    <source>
        <dbReference type="ARBA" id="ARBA00004123"/>
    </source>
</evidence>
<comment type="similarity">
    <text evidence="2 6">Belongs to the eukaryotic RPC3/POLR3C RNA polymerase subunit family.</text>
</comment>
<comment type="function">
    <text evidence="6">DNA-dependent RNA polymerase catalyzes the transcription of DNA into RNA using the four ribonucleoside triphosphates as substrates. Specific core component of RNA polymerase III which synthesizes small RNAs, such as 5S rRNA and tRNAs.</text>
</comment>
<reference evidence="10" key="1">
    <citation type="submission" date="2017-11" db="EMBL/GenBank/DDBJ databases">
        <title>The sensing device of the deep-sea amphipod.</title>
        <authorList>
            <person name="Kobayashi H."/>
            <person name="Nagahama T."/>
            <person name="Arai W."/>
            <person name="Sasagawa Y."/>
            <person name="Umeda M."/>
            <person name="Hayashi T."/>
            <person name="Nikaido I."/>
            <person name="Watanabe H."/>
            <person name="Oguri K."/>
            <person name="Kitazato H."/>
            <person name="Fujioka K."/>
            <person name="Kido Y."/>
            <person name="Takami H."/>
        </authorList>
    </citation>
    <scope>NUCLEOTIDE SEQUENCE</scope>
    <source>
        <tissue evidence="10">Whole body</tissue>
    </source>
</reference>
<evidence type="ECO:0000256" key="2">
    <source>
        <dbReference type="ARBA" id="ARBA00007206"/>
    </source>
</evidence>
<dbReference type="PANTHER" id="PTHR12949:SF0">
    <property type="entry name" value="DNA-DIRECTED RNA POLYMERASE III SUBUNIT RPC3"/>
    <property type="match status" value="1"/>
</dbReference>
<name>A0A6A7FYD1_9CRUS</name>
<keyword evidence="3 6" id="KW-0240">DNA-directed RNA polymerase</keyword>
<dbReference type="Pfam" id="PF08221">
    <property type="entry name" value="HTH_9"/>
    <property type="match status" value="1"/>
</dbReference>
<dbReference type="Gene3D" id="1.10.10.10">
    <property type="entry name" value="Winged helix-like DNA-binding domain superfamily/Winged helix DNA-binding domain"/>
    <property type="match status" value="4"/>
</dbReference>
<evidence type="ECO:0000259" key="9">
    <source>
        <dbReference type="Pfam" id="PF22536"/>
    </source>
</evidence>
<proteinExistence type="evidence at transcript level"/>
<dbReference type="InterPro" id="IPR036388">
    <property type="entry name" value="WH-like_DNA-bd_sf"/>
</dbReference>
<dbReference type="GO" id="GO:0003697">
    <property type="term" value="F:single-stranded DNA binding"/>
    <property type="evidence" value="ECO:0007669"/>
    <property type="project" value="UniProtKB-UniRule"/>
</dbReference>
<organism evidence="10">
    <name type="scientific">Hirondellea gigas</name>
    <dbReference type="NCBI Taxonomy" id="1518452"/>
    <lineage>
        <taxon>Eukaryota</taxon>
        <taxon>Metazoa</taxon>
        <taxon>Ecdysozoa</taxon>
        <taxon>Arthropoda</taxon>
        <taxon>Crustacea</taxon>
        <taxon>Multicrustacea</taxon>
        <taxon>Malacostraca</taxon>
        <taxon>Eumalacostraca</taxon>
        <taxon>Peracarida</taxon>
        <taxon>Amphipoda</taxon>
        <taxon>Amphilochidea</taxon>
        <taxon>Lysianassida</taxon>
        <taxon>Lysianassidira</taxon>
        <taxon>Lysianassoidea</taxon>
        <taxon>Lysianassidae</taxon>
        <taxon>Hirondellea</taxon>
    </lineage>
</organism>
<protein>
    <recommendedName>
        <fullName evidence="6">DNA-directed RNA polymerase III subunit RPC3</fullName>
        <shortName evidence="6">RNA polymerase III subunit C3</shortName>
    </recommendedName>
</protein>
<dbReference type="InterPro" id="IPR039748">
    <property type="entry name" value="RPC3"/>
</dbReference>
<accession>A0A6A7FYD1</accession>
<dbReference type="Pfam" id="PF20912">
    <property type="entry name" value="RPC3_helical"/>
    <property type="match status" value="1"/>
</dbReference>
<dbReference type="EMBL" id="IACT01004350">
    <property type="protein sequence ID" value="LAC23546.1"/>
    <property type="molecule type" value="mRNA"/>
</dbReference>
<dbReference type="InterPro" id="IPR008806">
    <property type="entry name" value="RNA_pol_III_Rpc82_C"/>
</dbReference>
<feature type="domain" description="RNA polymerase III subunit RPC82-related helix-turn-helix" evidence="8">
    <location>
        <begin position="20"/>
        <end position="74"/>
    </location>
</feature>
<evidence type="ECO:0000259" key="8">
    <source>
        <dbReference type="Pfam" id="PF08221"/>
    </source>
</evidence>
<evidence type="ECO:0000256" key="6">
    <source>
        <dbReference type="RuleBase" id="RU367076"/>
    </source>
</evidence>
<keyword evidence="4 6" id="KW-0804">Transcription</keyword>
<evidence type="ECO:0000313" key="10">
    <source>
        <dbReference type="EMBL" id="LAC23546.1"/>
    </source>
</evidence>
<feature type="domain" description="DNA-directed RNA polymerase III subunit RPC3 winged-helix" evidence="9">
    <location>
        <begin position="364"/>
        <end position="425"/>
    </location>
</feature>
<dbReference type="AlphaFoldDB" id="A0A6A7FYD1"/>
<dbReference type="GO" id="GO:0005666">
    <property type="term" value="C:RNA polymerase III complex"/>
    <property type="evidence" value="ECO:0007669"/>
    <property type="project" value="UniProtKB-UniRule"/>
</dbReference>
<evidence type="ECO:0000259" key="7">
    <source>
        <dbReference type="Pfam" id="PF05645"/>
    </source>
</evidence>
<comment type="subcellular location">
    <subcellularLocation>
        <location evidence="1 6">Nucleus</location>
    </subcellularLocation>
</comment>
<evidence type="ECO:0000256" key="5">
    <source>
        <dbReference type="ARBA" id="ARBA00023242"/>
    </source>
</evidence>
<dbReference type="Pfam" id="PF22536">
    <property type="entry name" value="WHD_POLR3C"/>
    <property type="match status" value="1"/>
</dbReference>
<dbReference type="InterPro" id="IPR013197">
    <property type="entry name" value="RNA_pol_III_RPC82-rel_HTH"/>
</dbReference>
<evidence type="ECO:0000256" key="3">
    <source>
        <dbReference type="ARBA" id="ARBA00022478"/>
    </source>
</evidence>
<sequence>MTNKMSFHEKIFDSPAYEKCAVKIVEFYFDIIVARVARAMCRSNTCGMQLLCTVTKLPRKQVSNCLHILIQHNLAVMELPSGSHPTYNILKWNVLYLMRRHNYVHHVRGEMGVEAELVLDHLLGAGWASASQIIVTTSTKLAMIASPDTGGSVTDYHIRVRNEMSKLVEQHCILRCSSEVKQQSFHQNCILPTLQDDDDQPRLQYIFPSDILDLSALKREVESRICSNDENGSLAIKLPQRTNYPDAHILWTINYDTFHLHWRNSYLIRTVTSRIGTECGEVLSALLKSTATTLQDKWQSDLYVTTTQMRQSLPHSNHLDHCLTLLENETGGALRRLGIGGGGGEYNFDVATYVLYLNIEFVAKSVKEKFGSNAAKIFRLVQQKSMMSGEVLAKRCYMDMKECDQLSNVLLQHRYIFVHDLRKPSIPSYNARDLLYKANFLEVVRMMARQCFVEVYNIMQKRELLFAANKSLMEKKTRVDAILNNIRSAASAEQIQEVEEALSQTEREAISKWQKNQEDMLTVIEGLCDDMFLFELYLRYHPCLDNPNTGRRTQS</sequence>
<comment type="subunit">
    <text evidence="6">Component of the RNA polymerase III (Pol III) complex consisting of 17 subunits.</text>
</comment>
<dbReference type="PANTHER" id="PTHR12949">
    <property type="entry name" value="RNA POLYMERASE III DNA DIRECTED -RELATED"/>
    <property type="match status" value="1"/>
</dbReference>